<dbReference type="KEGG" id="arac:E0W69_002795"/>
<evidence type="ECO:0000259" key="15">
    <source>
        <dbReference type="Pfam" id="PF07715"/>
    </source>
</evidence>
<dbReference type="SUPFAM" id="SSF56935">
    <property type="entry name" value="Porins"/>
    <property type="match status" value="1"/>
</dbReference>
<dbReference type="PANTHER" id="PTHR32552:SF81">
    <property type="entry name" value="TONB-DEPENDENT OUTER MEMBRANE RECEPTOR"/>
    <property type="match status" value="1"/>
</dbReference>
<dbReference type="Pfam" id="PF13715">
    <property type="entry name" value="CarbopepD_reg_2"/>
    <property type="match status" value="1"/>
</dbReference>
<keyword evidence="11 12" id="KW-0998">Cell outer membrane</keyword>
<dbReference type="RefSeq" id="WP_131328528.1">
    <property type="nucleotide sequence ID" value="NZ_CP044016.1"/>
</dbReference>
<dbReference type="Pfam" id="PF00593">
    <property type="entry name" value="TonB_dep_Rec_b-barrel"/>
    <property type="match status" value="1"/>
</dbReference>
<evidence type="ECO:0000313" key="17">
    <source>
        <dbReference type="Proteomes" id="UP000292424"/>
    </source>
</evidence>
<evidence type="ECO:0000256" key="1">
    <source>
        <dbReference type="ARBA" id="ARBA00004571"/>
    </source>
</evidence>
<evidence type="ECO:0000256" key="5">
    <source>
        <dbReference type="ARBA" id="ARBA00022692"/>
    </source>
</evidence>
<dbReference type="Gene3D" id="2.40.170.20">
    <property type="entry name" value="TonB-dependent receptor, beta-barrel domain"/>
    <property type="match status" value="1"/>
</dbReference>
<keyword evidence="17" id="KW-1185">Reference proteome</keyword>
<evidence type="ECO:0000256" key="10">
    <source>
        <dbReference type="ARBA" id="ARBA00023136"/>
    </source>
</evidence>
<proteinExistence type="inferred from homology"/>
<keyword evidence="9 13" id="KW-0798">TonB box</keyword>
<name>A0A5P2G0I8_9BACT</name>
<keyword evidence="5 12" id="KW-0812">Transmembrane</keyword>
<accession>A0A5P2G0I8</accession>
<evidence type="ECO:0000256" key="7">
    <source>
        <dbReference type="ARBA" id="ARBA00023004"/>
    </source>
</evidence>
<dbReference type="InterPro" id="IPR010917">
    <property type="entry name" value="TonB_rcpt_CS"/>
</dbReference>
<evidence type="ECO:0000256" key="11">
    <source>
        <dbReference type="ARBA" id="ARBA00023237"/>
    </source>
</evidence>
<evidence type="ECO:0000256" key="12">
    <source>
        <dbReference type="PROSITE-ProRule" id="PRU01360"/>
    </source>
</evidence>
<comment type="similarity">
    <text evidence="12 13">Belongs to the TonB-dependent receptor family.</text>
</comment>
<evidence type="ECO:0000259" key="14">
    <source>
        <dbReference type="Pfam" id="PF00593"/>
    </source>
</evidence>
<keyword evidence="16" id="KW-0675">Receptor</keyword>
<dbReference type="InterPro" id="IPR036942">
    <property type="entry name" value="Beta-barrel_TonB_sf"/>
</dbReference>
<dbReference type="Gene3D" id="2.60.40.1120">
    <property type="entry name" value="Carboxypeptidase-like, regulatory domain"/>
    <property type="match status" value="1"/>
</dbReference>
<dbReference type="GO" id="GO:0006826">
    <property type="term" value="P:iron ion transport"/>
    <property type="evidence" value="ECO:0007669"/>
    <property type="project" value="UniProtKB-KW"/>
</dbReference>
<keyword evidence="6" id="KW-0732">Signal</keyword>
<dbReference type="OrthoDB" id="9775095at2"/>
<dbReference type="PANTHER" id="PTHR32552">
    <property type="entry name" value="FERRICHROME IRON RECEPTOR-RELATED"/>
    <property type="match status" value="1"/>
</dbReference>
<gene>
    <name evidence="16" type="ORF">E0W69_002795</name>
</gene>
<feature type="domain" description="TonB-dependent receptor plug" evidence="15">
    <location>
        <begin position="116"/>
        <end position="221"/>
    </location>
</feature>
<dbReference type="PROSITE" id="PS01156">
    <property type="entry name" value="TONB_DEPENDENT_REC_2"/>
    <property type="match status" value="1"/>
</dbReference>
<evidence type="ECO:0000256" key="3">
    <source>
        <dbReference type="ARBA" id="ARBA00022452"/>
    </source>
</evidence>
<dbReference type="GO" id="GO:0009279">
    <property type="term" value="C:cell outer membrane"/>
    <property type="evidence" value="ECO:0007669"/>
    <property type="project" value="UniProtKB-SubCell"/>
</dbReference>
<dbReference type="CDD" id="cd01347">
    <property type="entry name" value="ligand_gated_channel"/>
    <property type="match status" value="1"/>
</dbReference>
<dbReference type="InterPro" id="IPR039426">
    <property type="entry name" value="TonB-dep_rcpt-like"/>
</dbReference>
<evidence type="ECO:0000256" key="9">
    <source>
        <dbReference type="ARBA" id="ARBA00023077"/>
    </source>
</evidence>
<evidence type="ECO:0000313" key="16">
    <source>
        <dbReference type="EMBL" id="QES87639.1"/>
    </source>
</evidence>
<dbReference type="AlphaFoldDB" id="A0A5P2G0I8"/>
<reference evidence="16 17" key="1">
    <citation type="submission" date="2019-09" db="EMBL/GenBank/DDBJ databases">
        <title>Complete genome sequence of Arachidicoccus sp. B3-10 isolated from apple orchard soil.</title>
        <authorList>
            <person name="Kim H.S."/>
            <person name="Han K.-I."/>
            <person name="Suh M.K."/>
            <person name="Lee K.C."/>
            <person name="Eom M.K."/>
            <person name="Kim J.-S."/>
            <person name="Kang S.W."/>
            <person name="Sin Y."/>
            <person name="Lee J.-S."/>
        </authorList>
    </citation>
    <scope>NUCLEOTIDE SEQUENCE [LARGE SCALE GENOMIC DNA]</scope>
    <source>
        <strain evidence="16 17">B3-10</strain>
    </source>
</reference>
<evidence type="ECO:0000256" key="4">
    <source>
        <dbReference type="ARBA" id="ARBA00022496"/>
    </source>
</evidence>
<evidence type="ECO:0000256" key="2">
    <source>
        <dbReference type="ARBA" id="ARBA00022448"/>
    </source>
</evidence>
<comment type="subcellular location">
    <subcellularLocation>
        <location evidence="1 12">Cell outer membrane</location>
        <topology evidence="1 12">Multi-pass membrane protein</topology>
    </subcellularLocation>
</comment>
<keyword evidence="4" id="KW-0410">Iron transport</keyword>
<dbReference type="InterPro" id="IPR012910">
    <property type="entry name" value="Plug_dom"/>
</dbReference>
<evidence type="ECO:0000256" key="6">
    <source>
        <dbReference type="ARBA" id="ARBA00022729"/>
    </source>
</evidence>
<evidence type="ECO:0000256" key="8">
    <source>
        <dbReference type="ARBA" id="ARBA00023065"/>
    </source>
</evidence>
<dbReference type="SUPFAM" id="SSF49464">
    <property type="entry name" value="Carboxypeptidase regulatory domain-like"/>
    <property type="match status" value="1"/>
</dbReference>
<dbReference type="InterPro" id="IPR008969">
    <property type="entry name" value="CarboxyPept-like_regulatory"/>
</dbReference>
<dbReference type="InterPro" id="IPR000531">
    <property type="entry name" value="Beta-barrel_TonB"/>
</dbReference>
<feature type="domain" description="TonB-dependent receptor-like beta-barrel" evidence="14">
    <location>
        <begin position="288"/>
        <end position="746"/>
    </location>
</feature>
<evidence type="ECO:0000256" key="13">
    <source>
        <dbReference type="RuleBase" id="RU003357"/>
    </source>
</evidence>
<sequence>MTRKYLLLFFLIIYSKLYTQTLQGGVHTKNGQPIDAATVHILNTDRTTTTDREGKFIFSNIKEGRYQLNVTRVGYASLINSVKVGVDKTSTSIILTENGKQLDDIVVSSDKIETRLQQTPVAVSSLSAQKLNDYRAWNIADLTALVPSLYVIEHGNSTGSNFFNIRGTMGFSNGQSVATYVDGVYQFDYYSAPINFNNIERIEILRGPQGTLYGRNAFSGVVNIFTKKPTNGLHGYAEVDLGNYGQQRYTVGINTPIVKDKLFFNVSGQYNGRGSIYSDPTLNMKHYDGRKDYNINGNLKYFVNDKWQININAKTEHDDDRGAYPWAASDSAARNHPYQYFGNWENIEKRNNTNVSATINYFGKHFNFTSITSGIDYHIWIPGRYDFDFTSANLISGSNATRSRELTQEFRFTSPASISKWKWTGGAFLFAEKIKTNTNTYYDEDYAAYNPSAPYGTLTYTESKNSGIAFFGQATYNLTSKLNITMGARYDVERRQQDQTINYEKDEVITPLSGLESNHRTFNAFTPKVTLSYKLTDNSLVYASFAKGFRVGGFNIGATTVSQQFYSPEKSDNYEVAIKNNLFDNRLKLNVTAFYLQQKDQQVGTSTDGVNSLTLNVGNMNNFGIETEVTAILVKNLSIDWNASWSDAKYAKLNLYDYTSGSTVNYKGNRPINNPNISSMLAVQYNFPLTQTKQSLSLFVRGEYRYIGKYYLDFVNTDTQSGYGLVNARAGITAKKFEIAFWGRNINNVRYIAYGYGSYLLGSPRMYGVTFSIRF</sequence>
<keyword evidence="3 12" id="KW-1134">Transmembrane beta strand</keyword>
<dbReference type="Pfam" id="PF07715">
    <property type="entry name" value="Plug"/>
    <property type="match status" value="1"/>
</dbReference>
<keyword evidence="10 12" id="KW-0472">Membrane</keyword>
<dbReference type="Proteomes" id="UP000292424">
    <property type="component" value="Chromosome"/>
</dbReference>
<dbReference type="EMBL" id="CP044016">
    <property type="protein sequence ID" value="QES87639.1"/>
    <property type="molecule type" value="Genomic_DNA"/>
</dbReference>
<keyword evidence="2 12" id="KW-0813">Transport</keyword>
<organism evidence="16 17">
    <name type="scientific">Rhizosphaericola mali</name>
    <dbReference type="NCBI Taxonomy" id="2545455"/>
    <lineage>
        <taxon>Bacteria</taxon>
        <taxon>Pseudomonadati</taxon>
        <taxon>Bacteroidota</taxon>
        <taxon>Chitinophagia</taxon>
        <taxon>Chitinophagales</taxon>
        <taxon>Chitinophagaceae</taxon>
        <taxon>Rhizosphaericola</taxon>
    </lineage>
</organism>
<protein>
    <submittedName>
        <fullName evidence="16">TonB-dependent receptor</fullName>
    </submittedName>
</protein>
<dbReference type="PROSITE" id="PS52016">
    <property type="entry name" value="TONB_DEPENDENT_REC_3"/>
    <property type="match status" value="1"/>
</dbReference>
<keyword evidence="7" id="KW-0408">Iron</keyword>
<keyword evidence="8" id="KW-0406">Ion transport</keyword>